<dbReference type="Pfam" id="PF00454">
    <property type="entry name" value="PI3_PI4_kinase"/>
    <property type="match status" value="1"/>
</dbReference>
<dbReference type="PROSITE" id="PS50290">
    <property type="entry name" value="PI3_4_KINASE_3"/>
    <property type="match status" value="1"/>
</dbReference>
<keyword evidence="10" id="KW-1185">Reference proteome</keyword>
<evidence type="ECO:0000256" key="5">
    <source>
        <dbReference type="ARBA" id="ARBA00022777"/>
    </source>
</evidence>
<dbReference type="PROSITE" id="PS50053">
    <property type="entry name" value="UBIQUITIN_2"/>
    <property type="match status" value="2"/>
</dbReference>
<name>A0AAV1D0K7_OLDCO</name>
<dbReference type="InterPro" id="IPR029071">
    <property type="entry name" value="Ubiquitin-like_domsf"/>
</dbReference>
<dbReference type="AlphaFoldDB" id="A0AAV1D0K7"/>
<dbReference type="EMBL" id="OX459121">
    <property type="protein sequence ID" value="CAI9101116.1"/>
    <property type="molecule type" value="Genomic_DNA"/>
</dbReference>
<dbReference type="GO" id="GO:0005524">
    <property type="term" value="F:ATP binding"/>
    <property type="evidence" value="ECO:0007669"/>
    <property type="project" value="UniProtKB-KW"/>
</dbReference>
<reference evidence="9" key="1">
    <citation type="submission" date="2023-03" db="EMBL/GenBank/DDBJ databases">
        <authorList>
            <person name="Julca I."/>
        </authorList>
    </citation>
    <scope>NUCLEOTIDE SEQUENCE</scope>
</reference>
<dbReference type="Pfam" id="PF00240">
    <property type="entry name" value="ubiquitin"/>
    <property type="match status" value="2"/>
</dbReference>
<feature type="domain" description="Ubiquitin-like" evidence="7">
    <location>
        <begin position="28"/>
        <end position="101"/>
    </location>
</feature>
<evidence type="ECO:0000259" key="7">
    <source>
        <dbReference type="PROSITE" id="PS50053"/>
    </source>
</evidence>
<evidence type="ECO:0000256" key="4">
    <source>
        <dbReference type="ARBA" id="ARBA00022741"/>
    </source>
</evidence>
<accession>A0AAV1D0K7</accession>
<dbReference type="SMART" id="SM00213">
    <property type="entry name" value="UBQ"/>
    <property type="match status" value="2"/>
</dbReference>
<dbReference type="SUPFAM" id="SSF54236">
    <property type="entry name" value="Ubiquitin-like"/>
    <property type="match status" value="2"/>
</dbReference>
<protein>
    <recommendedName>
        <fullName evidence="2">1-phosphatidylinositol 4-kinase</fullName>
        <ecNumber evidence="2">2.7.1.67</ecNumber>
    </recommendedName>
</protein>
<comment type="similarity">
    <text evidence="1">Belongs to the PI3/PI4-kinase family. Type II PI4K subfamily.</text>
</comment>
<proteinExistence type="inferred from homology"/>
<dbReference type="CDD" id="cd17039">
    <property type="entry name" value="Ubl_ubiquitin_like"/>
    <property type="match status" value="1"/>
</dbReference>
<evidence type="ECO:0000256" key="6">
    <source>
        <dbReference type="ARBA" id="ARBA00022840"/>
    </source>
</evidence>
<feature type="domain" description="PI3K/PI4K catalytic" evidence="8">
    <location>
        <begin position="285"/>
        <end position="577"/>
    </location>
</feature>
<dbReference type="InterPro" id="IPR011009">
    <property type="entry name" value="Kinase-like_dom_sf"/>
</dbReference>
<keyword evidence="5" id="KW-0418">Kinase</keyword>
<dbReference type="InterPro" id="IPR000403">
    <property type="entry name" value="PI3/4_kinase_cat_dom"/>
</dbReference>
<keyword evidence="4" id="KW-0547">Nucleotide-binding</keyword>
<evidence type="ECO:0000313" key="10">
    <source>
        <dbReference type="Proteomes" id="UP001161247"/>
    </source>
</evidence>
<feature type="domain" description="Ubiquitin-like" evidence="7">
    <location>
        <begin position="106"/>
        <end position="193"/>
    </location>
</feature>
<evidence type="ECO:0000256" key="1">
    <source>
        <dbReference type="ARBA" id="ARBA00008941"/>
    </source>
</evidence>
<gene>
    <name evidence="9" type="ORF">OLC1_LOCUS10781</name>
</gene>
<evidence type="ECO:0000256" key="3">
    <source>
        <dbReference type="ARBA" id="ARBA00022679"/>
    </source>
</evidence>
<dbReference type="PANTHER" id="PTHR45800">
    <property type="entry name" value="PHOSPHATIDYLINOSITOL 4-KINASE GAMMA"/>
    <property type="match status" value="1"/>
</dbReference>
<dbReference type="Gene3D" id="3.10.20.90">
    <property type="entry name" value="Phosphatidylinositol 3-kinase Catalytic Subunit, Chain A, domain 1"/>
    <property type="match status" value="2"/>
</dbReference>
<dbReference type="InterPro" id="IPR000626">
    <property type="entry name" value="Ubiquitin-like_dom"/>
</dbReference>
<organism evidence="9 10">
    <name type="scientific">Oldenlandia corymbosa var. corymbosa</name>
    <dbReference type="NCBI Taxonomy" id="529605"/>
    <lineage>
        <taxon>Eukaryota</taxon>
        <taxon>Viridiplantae</taxon>
        <taxon>Streptophyta</taxon>
        <taxon>Embryophyta</taxon>
        <taxon>Tracheophyta</taxon>
        <taxon>Spermatophyta</taxon>
        <taxon>Magnoliopsida</taxon>
        <taxon>eudicotyledons</taxon>
        <taxon>Gunneridae</taxon>
        <taxon>Pentapetalae</taxon>
        <taxon>asterids</taxon>
        <taxon>lamiids</taxon>
        <taxon>Gentianales</taxon>
        <taxon>Rubiaceae</taxon>
        <taxon>Rubioideae</taxon>
        <taxon>Spermacoceae</taxon>
        <taxon>Hedyotis-Oldenlandia complex</taxon>
        <taxon>Oldenlandia</taxon>
    </lineage>
</organism>
<dbReference type="GO" id="GO:0004430">
    <property type="term" value="F:1-phosphatidylinositol 4-kinase activity"/>
    <property type="evidence" value="ECO:0007669"/>
    <property type="project" value="UniProtKB-EC"/>
</dbReference>
<keyword evidence="3" id="KW-0808">Transferase</keyword>
<dbReference type="SUPFAM" id="SSF56112">
    <property type="entry name" value="Protein kinase-like (PK-like)"/>
    <property type="match status" value="1"/>
</dbReference>
<dbReference type="PANTHER" id="PTHR45800:SF24">
    <property type="entry name" value="PHOSPHATIDYLINOSITOL 4-KINASE GAMMA 4"/>
    <property type="match status" value="1"/>
</dbReference>
<dbReference type="EC" id="2.7.1.67" evidence="2"/>
<keyword evidence="6" id="KW-0067">ATP-binding</keyword>
<evidence type="ECO:0000259" key="8">
    <source>
        <dbReference type="PROSITE" id="PS50290"/>
    </source>
</evidence>
<dbReference type="InterPro" id="IPR044571">
    <property type="entry name" value="P4KG1-8"/>
</dbReference>
<evidence type="ECO:0000256" key="2">
    <source>
        <dbReference type="ARBA" id="ARBA00012169"/>
    </source>
</evidence>
<dbReference type="Proteomes" id="UP001161247">
    <property type="component" value="Chromosome 4"/>
</dbReference>
<evidence type="ECO:0000313" key="9">
    <source>
        <dbReference type="EMBL" id="CAI9101116.1"/>
    </source>
</evidence>
<sequence length="594" mass="65851">MSSAGVVAISPSTLEDSMVFPPPLLSQESIFIFVVTPGTTVPMRVLESESIESVKLRIQKCQGFVRKNQKLICGGRELARSNSLVRDYGVSDGNVLHLVLRVSDILTICVRTSSGKDYTFHADRNKDVGYVKRKLAAETNKNVGLEGEIDYVEDEEDQEVLYDGKKLEDQKLINDICQHNDAVIHLFVRKCAKIWPKPVGKNNFEFSFVAASPELDNKARQFDGNRGGNGYEEEILSETKTHFVPAKKPSNRGIVLKPVIVNPKIELPLAIREMIDSTLAGLESGSDPVRSSEGTGGAYFMQDASKSKYVAVFKPLDEEPLAKNNPRGLPLSVDREGLKKGTVVGEGAFRECAAYILDHPRDGPRSLIGEANGFAGVPPTFLVRCLHRCFNHPDGVKMKAGSLQLFVENDGSCEDRGPNAFPVDEVHKIAVLDMRMANADRHAGNILVGKGEDGRTVLIPIDHGYCLPESFEDCTFDWLYWPQARQPFSPDTLEYIRSVDAEEDIALLKFYGWELSPKSAEVFRISTMLLKKGAERGLTPFAIGNMMCRETLNKPSVIEEIIKEARDLVLPGYDEAEFMEGVAWVMDCVLDKMG</sequence>